<dbReference type="Proteomes" id="UP000092462">
    <property type="component" value="Unassembled WGS sequence"/>
</dbReference>
<dbReference type="AlphaFoldDB" id="A0A1B0D9E2"/>
<comment type="catalytic activity">
    <reaction evidence="12">
        <text>cyclobutadipyrimidine (in DNA) = 2 pyrimidine residues (in DNA).</text>
        <dbReference type="EC" id="4.1.99.3"/>
    </reaction>
</comment>
<dbReference type="GO" id="GO:0000719">
    <property type="term" value="P:photoreactive repair"/>
    <property type="evidence" value="ECO:0007669"/>
    <property type="project" value="TreeGrafter"/>
</dbReference>
<dbReference type="PANTHER" id="PTHR10211">
    <property type="entry name" value="DEOXYRIBODIPYRIMIDINE PHOTOLYASE"/>
    <property type="match status" value="1"/>
</dbReference>
<dbReference type="PROSITE" id="PS01083">
    <property type="entry name" value="DNA_PHOTOLYASES_2_1"/>
    <property type="match status" value="1"/>
</dbReference>
<dbReference type="EnsemblMetazoa" id="PPAI004254-RA">
    <property type="protein sequence ID" value="PPAI004254-PA"/>
    <property type="gene ID" value="PPAI004254"/>
</dbReference>
<dbReference type="Gene3D" id="1.10.579.10">
    <property type="entry name" value="DNA Cyclobutane Dipyrimidine Photolyase, subunit A, domain 3"/>
    <property type="match status" value="1"/>
</dbReference>
<feature type="compositionally biased region" description="Basic and acidic residues" evidence="15">
    <location>
        <begin position="28"/>
        <end position="38"/>
    </location>
</feature>
<evidence type="ECO:0000256" key="3">
    <source>
        <dbReference type="ARBA" id="ARBA00013149"/>
    </source>
</evidence>
<dbReference type="GO" id="GO:0003904">
    <property type="term" value="F:deoxyribodipyrimidine photo-lyase activity"/>
    <property type="evidence" value="ECO:0007669"/>
    <property type="project" value="UniProtKB-EC"/>
</dbReference>
<sequence length="515" mass="59783">MPSPEKKNLTRKRKAAAAAIGSNGSNKKNKEQSLEEKFQKDREKAAKSIMEFRFIKRRARLLTEAQLTKEGCSGIAYWMSRDGRVQDNWAMLFAQKLAIKNQVSLHVVFCLLPKFLDATLRHYKFLLRGLEEVSEQCSMLNIQFHILRGQEAIVEFVEQKNIGGIVCDFSPMDFSEKWIEEVKKNVPENVPLVQVDAHNIVPVWVASDKVEYSARTIRKKITNNLEEFLTPFPPVIEHPYSADSPASEIDWKGLMKFLKVDKKVDEVNWAVPGYKAALEVLKEFTEHRLEKYSSQRNDPLADGQSNLSPWLHFGQISAQRCILYVNEFRNQFKESVEMFCEEAIVRRELADNFCFFSENQSTFEGLHNWARTTLDAHRKDKREYVYSRKKLDDALTHDDLWNAAQLQMKHEGKMHGFLRMYWAKKILEWTQSPEEAISTALYLNDRYSLDGRDPNGIVGILWSIGGLHDGPWMERPVYGKIRYMAMSGCKKKFNVKEFVERYGKAGQEKKTTKKK</sequence>
<dbReference type="InterPro" id="IPR036155">
    <property type="entry name" value="Crypto/Photolyase_N_sf"/>
</dbReference>
<evidence type="ECO:0000256" key="6">
    <source>
        <dbReference type="ARBA" id="ARBA00022763"/>
    </source>
</evidence>
<evidence type="ECO:0000256" key="9">
    <source>
        <dbReference type="ARBA" id="ARBA00023204"/>
    </source>
</evidence>
<proteinExistence type="inferred from homology"/>
<comment type="cofactor">
    <cofactor evidence="1">
        <name>FAD</name>
        <dbReference type="ChEBI" id="CHEBI:57692"/>
    </cofactor>
</comment>
<evidence type="ECO:0000256" key="1">
    <source>
        <dbReference type="ARBA" id="ARBA00001974"/>
    </source>
</evidence>
<dbReference type="VEuPathDB" id="VectorBase:PPAI004254"/>
<organism evidence="16 17">
    <name type="scientific">Phlebotomus papatasi</name>
    <name type="common">Sandfly</name>
    <dbReference type="NCBI Taxonomy" id="29031"/>
    <lineage>
        <taxon>Eukaryota</taxon>
        <taxon>Metazoa</taxon>
        <taxon>Ecdysozoa</taxon>
        <taxon>Arthropoda</taxon>
        <taxon>Hexapoda</taxon>
        <taxon>Insecta</taxon>
        <taxon>Pterygota</taxon>
        <taxon>Neoptera</taxon>
        <taxon>Endopterygota</taxon>
        <taxon>Diptera</taxon>
        <taxon>Nematocera</taxon>
        <taxon>Psychodoidea</taxon>
        <taxon>Psychodidae</taxon>
        <taxon>Phlebotomus</taxon>
        <taxon>Phlebotomus</taxon>
    </lineage>
</organism>
<dbReference type="InterPro" id="IPR014729">
    <property type="entry name" value="Rossmann-like_a/b/a_fold"/>
</dbReference>
<comment type="similarity">
    <text evidence="2">Belongs to the DNA photolyase class-2 family.</text>
</comment>
<reference evidence="16" key="1">
    <citation type="submission" date="2022-08" db="UniProtKB">
        <authorList>
            <consortium name="EnsemblMetazoa"/>
        </authorList>
    </citation>
    <scope>IDENTIFICATION</scope>
    <source>
        <strain evidence="16">Israel</strain>
    </source>
</reference>
<name>A0A1B0D9E2_PHLPP</name>
<dbReference type="Gene3D" id="1.25.40.80">
    <property type="match status" value="1"/>
</dbReference>
<keyword evidence="6" id="KW-0227">DNA damage</keyword>
<keyword evidence="17" id="KW-1185">Reference proteome</keyword>
<dbReference type="InterPro" id="IPR032673">
    <property type="entry name" value="DNA_photolyase_2_CS"/>
</dbReference>
<evidence type="ECO:0000256" key="4">
    <source>
        <dbReference type="ARBA" id="ARBA00014046"/>
    </source>
</evidence>
<keyword evidence="10" id="KW-0456">Lyase</keyword>
<keyword evidence="8" id="KW-0238">DNA-binding</keyword>
<dbReference type="InterPro" id="IPR052219">
    <property type="entry name" value="Photolyase_Class-2"/>
</dbReference>
<accession>A0A1B0D9E2</accession>
<evidence type="ECO:0000256" key="10">
    <source>
        <dbReference type="ARBA" id="ARBA00023239"/>
    </source>
</evidence>
<dbReference type="SUPFAM" id="SSF52425">
    <property type="entry name" value="Cryptochrome/photolyase, N-terminal domain"/>
    <property type="match status" value="1"/>
</dbReference>
<dbReference type="InterPro" id="IPR036134">
    <property type="entry name" value="Crypto/Photolyase_FAD-like_sf"/>
</dbReference>
<dbReference type="FunFam" id="3.40.50.620:FF:000110">
    <property type="entry name" value="Deoxyribodipyrimidine photolyase"/>
    <property type="match status" value="1"/>
</dbReference>
<feature type="region of interest" description="Disordered" evidence="15">
    <location>
        <begin position="1"/>
        <end position="38"/>
    </location>
</feature>
<dbReference type="NCBIfam" id="TIGR00591">
    <property type="entry name" value="phr2"/>
    <property type="match status" value="1"/>
</dbReference>
<dbReference type="SUPFAM" id="SSF48173">
    <property type="entry name" value="Cryptochrome/photolyase FAD-binding domain"/>
    <property type="match status" value="1"/>
</dbReference>
<comment type="function">
    <text evidence="13">Involved in repair of UV radiation-induced DNA damage. Catalyzes the light-dependent monomerization (300-600 nm) of cyclobutyl pyrimidine dimers (in cis-syn configuration), which are formed between adjacent bases on the same DNA strand upon exposure to ultraviolet radiation.</text>
</comment>
<dbReference type="GO" id="GO:0009650">
    <property type="term" value="P:UV protection"/>
    <property type="evidence" value="ECO:0007669"/>
    <property type="project" value="UniProtKB-ARBA"/>
</dbReference>
<dbReference type="EMBL" id="AJVK01012935">
    <property type="status" value="NOT_ANNOTATED_CDS"/>
    <property type="molecule type" value="Genomic_DNA"/>
</dbReference>
<evidence type="ECO:0000256" key="8">
    <source>
        <dbReference type="ARBA" id="ARBA00023125"/>
    </source>
</evidence>
<evidence type="ECO:0000256" key="5">
    <source>
        <dbReference type="ARBA" id="ARBA00022630"/>
    </source>
</evidence>
<dbReference type="Gene3D" id="3.40.50.620">
    <property type="entry name" value="HUPs"/>
    <property type="match status" value="1"/>
</dbReference>
<evidence type="ECO:0000256" key="11">
    <source>
        <dbReference type="ARBA" id="ARBA00031671"/>
    </source>
</evidence>
<dbReference type="VEuPathDB" id="VectorBase:PPAPM1_006305"/>
<dbReference type="PANTHER" id="PTHR10211:SF0">
    <property type="entry name" value="DEOXYRIBODIPYRIMIDINE PHOTO-LYASE"/>
    <property type="match status" value="1"/>
</dbReference>
<dbReference type="InterPro" id="IPR006050">
    <property type="entry name" value="DNA_photolyase_N"/>
</dbReference>
<evidence type="ECO:0000256" key="13">
    <source>
        <dbReference type="ARBA" id="ARBA00059220"/>
    </source>
</evidence>
<dbReference type="GO" id="GO:0003677">
    <property type="term" value="F:DNA binding"/>
    <property type="evidence" value="ECO:0007669"/>
    <property type="project" value="UniProtKB-KW"/>
</dbReference>
<dbReference type="Pfam" id="PF00875">
    <property type="entry name" value="DNA_photolyase"/>
    <property type="match status" value="1"/>
</dbReference>
<keyword evidence="7" id="KW-0274">FAD</keyword>
<dbReference type="InterPro" id="IPR008148">
    <property type="entry name" value="DNA_photolyase_2"/>
</dbReference>
<evidence type="ECO:0000256" key="15">
    <source>
        <dbReference type="SAM" id="MobiDB-lite"/>
    </source>
</evidence>
<protein>
    <recommendedName>
        <fullName evidence="4">Deoxyribodipyrimidine photo-lyase</fullName>
        <ecNumber evidence="3">4.1.99.3</ecNumber>
    </recommendedName>
    <alternativeName>
        <fullName evidence="11">DNA photolyase</fullName>
    </alternativeName>
    <alternativeName>
        <fullName evidence="14">Photoreactivating enzyme</fullName>
    </alternativeName>
</protein>
<evidence type="ECO:0000313" key="16">
    <source>
        <dbReference type="EnsemblMetazoa" id="PPAI004254-PA"/>
    </source>
</evidence>
<dbReference type="PROSITE" id="PS51645">
    <property type="entry name" value="PHR_CRY_ALPHA_BETA"/>
    <property type="match status" value="1"/>
</dbReference>
<keyword evidence="5" id="KW-0285">Flavoprotein</keyword>
<dbReference type="EC" id="4.1.99.3" evidence="3"/>
<keyword evidence="9" id="KW-0234">DNA repair</keyword>
<evidence type="ECO:0000256" key="2">
    <source>
        <dbReference type="ARBA" id="ARBA00006409"/>
    </source>
</evidence>
<evidence type="ECO:0000256" key="12">
    <source>
        <dbReference type="ARBA" id="ARBA00033999"/>
    </source>
</evidence>
<evidence type="ECO:0000313" key="17">
    <source>
        <dbReference type="Proteomes" id="UP000092462"/>
    </source>
</evidence>
<evidence type="ECO:0000256" key="14">
    <source>
        <dbReference type="ARBA" id="ARBA00083107"/>
    </source>
</evidence>
<evidence type="ECO:0000256" key="7">
    <source>
        <dbReference type="ARBA" id="ARBA00022827"/>
    </source>
</evidence>
<dbReference type="FunFam" id="1.25.40.80:FF:000004">
    <property type="entry name" value="Deoxyribodipyrimidine photolyase"/>
    <property type="match status" value="1"/>
</dbReference>
<dbReference type="FunFam" id="1.10.579.10:FF:000002">
    <property type="entry name" value="Deoxyribodipyrimidine photolyase"/>
    <property type="match status" value="1"/>
</dbReference>